<accession>A0ABT4PDW0</accession>
<proteinExistence type="predicted"/>
<dbReference type="RefSeq" id="WP_269876316.1">
    <property type="nucleotide sequence ID" value="NZ_JAPZVM010000001.1"/>
</dbReference>
<name>A0ABT4PDW0_9BACT</name>
<organism evidence="1 2">
    <name type="scientific">Phocaeicola acetigenes</name>
    <dbReference type="NCBI Taxonomy" id="3016083"/>
    <lineage>
        <taxon>Bacteria</taxon>
        <taxon>Pseudomonadati</taxon>
        <taxon>Bacteroidota</taxon>
        <taxon>Bacteroidia</taxon>
        <taxon>Bacteroidales</taxon>
        <taxon>Bacteroidaceae</taxon>
        <taxon>Phocaeicola</taxon>
    </lineage>
</organism>
<sequence>MRDCRVSILRALEHSILLETFSDERLIEHRGYDDAGIPLK</sequence>
<evidence type="ECO:0000313" key="1">
    <source>
        <dbReference type="EMBL" id="MCZ8371242.1"/>
    </source>
</evidence>
<dbReference type="EMBL" id="JAPZVM010000001">
    <property type="protein sequence ID" value="MCZ8371242.1"/>
    <property type="molecule type" value="Genomic_DNA"/>
</dbReference>
<evidence type="ECO:0000313" key="2">
    <source>
        <dbReference type="Proteomes" id="UP001141933"/>
    </source>
</evidence>
<comment type="caution">
    <text evidence="1">The sequence shown here is derived from an EMBL/GenBank/DDBJ whole genome shotgun (WGS) entry which is preliminary data.</text>
</comment>
<dbReference type="Proteomes" id="UP001141933">
    <property type="component" value="Unassembled WGS sequence"/>
</dbReference>
<keyword evidence="2" id="KW-1185">Reference proteome</keyword>
<protein>
    <submittedName>
        <fullName evidence="1">Uncharacterized protein</fullName>
    </submittedName>
</protein>
<reference evidence="1" key="1">
    <citation type="submission" date="2022-12" db="EMBL/GenBank/DDBJ databases">
        <title>Phocaeicola acetigenes sp. nov., isolated feces from a healthy human.</title>
        <authorList>
            <person name="Do H."/>
            <person name="Ha Y.B."/>
            <person name="Kim J.-S."/>
            <person name="Suh M.K."/>
            <person name="Kim H.S."/>
            <person name="Lee J.-S."/>
        </authorList>
    </citation>
    <scope>NUCLEOTIDE SEQUENCE</scope>
    <source>
        <strain evidence="1">KGMB11183</strain>
    </source>
</reference>
<gene>
    <name evidence="1" type="ORF">O6P32_00750</name>
</gene>